<comment type="caution">
    <text evidence="11">The sequence shown here is derived from an EMBL/GenBank/DDBJ whole genome shotgun (WGS) entry which is preliminary data.</text>
</comment>
<keyword evidence="7 8" id="KW-0949">S-adenosyl-L-methionine</keyword>
<dbReference type="SUPFAM" id="SSF53335">
    <property type="entry name" value="S-adenosyl-L-methionine-dependent methyltransferases"/>
    <property type="match status" value="1"/>
</dbReference>
<evidence type="ECO:0000256" key="2">
    <source>
        <dbReference type="ARBA" id="ARBA00010703"/>
    </source>
</evidence>
<gene>
    <name evidence="11" type="ORF">BLS_006362</name>
</gene>
<feature type="binding site" evidence="9">
    <location>
        <position position="95"/>
    </location>
    <ligand>
        <name>S-adenosyl-L-methionine</name>
        <dbReference type="ChEBI" id="CHEBI:59789"/>
    </ligand>
</feature>
<dbReference type="PIRSF" id="PIRSF016305">
    <property type="entry name" value="LCM_mtfrase"/>
    <property type="match status" value="1"/>
</dbReference>
<evidence type="ECO:0000256" key="10">
    <source>
        <dbReference type="SAM" id="MobiDB-lite"/>
    </source>
</evidence>
<dbReference type="InterPro" id="IPR029063">
    <property type="entry name" value="SAM-dependent_MTases_sf"/>
</dbReference>
<feature type="compositionally biased region" description="Basic and acidic residues" evidence="10">
    <location>
        <begin position="35"/>
        <end position="47"/>
    </location>
</feature>
<comment type="similarity">
    <text evidence="2 8">Belongs to the methyltransferase superfamily. LCMT family.</text>
</comment>
<dbReference type="EMBL" id="WNWQ01000467">
    <property type="protein sequence ID" value="KAE9967450.1"/>
    <property type="molecule type" value="Genomic_DNA"/>
</dbReference>
<evidence type="ECO:0000256" key="1">
    <source>
        <dbReference type="ARBA" id="ARBA00000724"/>
    </source>
</evidence>
<accession>A0A8H3YNI9</accession>
<keyword evidence="5 8" id="KW-0489">Methyltransferase</keyword>
<proteinExistence type="inferred from homology"/>
<sequence>MAEQRQATEIPNLLSLRGTGGGRRRGGTSSLGHGGRQEDAETRKDRIVQQTDNDASGSRMSAVSLGYLEDPFAQAFLQGAIPRRYPIINRGTYIRTTAIDRLVNAFLSTDPDSPKQIISLGAGSDTRYFRIVTANPDIRLTYHELDFATNTTSKISSIKRTPSLLKAIHTHLGPDNIDSLLISSNGDSLYSPTYNVHPLDLRTLATNDRASLPKLPNLSPTTPTLLLSECCLIYLPPAQADAILQTLTNHIIPHTTPLSLVLYEPIHPHDSFGQVMVSNLAQRGIVLQTLHKYHSLAAQRTRLVDATFVDGQKGADVEWLFQRWLDQDEKDRVGKCEMLDEMEEWVLLGRHYAVCWGWRGDVFGRAWAEIEGQEIGREEVALSHKF</sequence>
<evidence type="ECO:0000313" key="12">
    <source>
        <dbReference type="Proteomes" id="UP000433883"/>
    </source>
</evidence>
<dbReference type="InterPro" id="IPR016651">
    <property type="entry name" value="LCMT1"/>
</dbReference>
<name>A0A8H3YNI9_VENIN</name>
<keyword evidence="6 8" id="KW-0808">Transferase</keyword>
<comment type="catalytic activity">
    <reaction evidence="1 8">
        <text>[phosphatase 2A protein]-C-terminal L-leucine + S-adenosyl-L-methionine = [phosphatase 2A protein]-C-terminal L-leucine methyl ester + S-adenosyl-L-homocysteine</text>
        <dbReference type="Rhea" id="RHEA:48544"/>
        <dbReference type="Rhea" id="RHEA-COMP:12134"/>
        <dbReference type="Rhea" id="RHEA-COMP:12135"/>
        <dbReference type="ChEBI" id="CHEBI:57856"/>
        <dbReference type="ChEBI" id="CHEBI:59789"/>
        <dbReference type="ChEBI" id="CHEBI:90516"/>
        <dbReference type="ChEBI" id="CHEBI:90517"/>
        <dbReference type="EC" id="2.1.1.233"/>
    </reaction>
</comment>
<evidence type="ECO:0000256" key="8">
    <source>
        <dbReference type="PIRNR" id="PIRNR016305"/>
    </source>
</evidence>
<protein>
    <recommendedName>
        <fullName evidence="4 8">Leucine carboxyl methyltransferase 1</fullName>
        <ecNumber evidence="3 8">2.1.1.233</ecNumber>
    </recommendedName>
</protein>
<organism evidence="11 12">
    <name type="scientific">Venturia inaequalis</name>
    <name type="common">Apple scab fungus</name>
    <dbReference type="NCBI Taxonomy" id="5025"/>
    <lineage>
        <taxon>Eukaryota</taxon>
        <taxon>Fungi</taxon>
        <taxon>Dikarya</taxon>
        <taxon>Ascomycota</taxon>
        <taxon>Pezizomycotina</taxon>
        <taxon>Dothideomycetes</taxon>
        <taxon>Pleosporomycetidae</taxon>
        <taxon>Venturiales</taxon>
        <taxon>Venturiaceae</taxon>
        <taxon>Venturia</taxon>
    </lineage>
</organism>
<dbReference type="Gene3D" id="3.40.50.150">
    <property type="entry name" value="Vaccinia Virus protein VP39"/>
    <property type="match status" value="1"/>
</dbReference>
<comment type="function">
    <text evidence="8">Methylates the carboxyl group of the C-terminal leucine residue of protein phosphatase 2A catalytic subunits to form alpha-leucine ester residues.</text>
</comment>
<dbReference type="GO" id="GO:0018423">
    <property type="term" value="F:protein C-terminal leucine carboxyl O-methyltransferase activity"/>
    <property type="evidence" value="ECO:0007669"/>
    <property type="project" value="UniProtKB-EC"/>
</dbReference>
<dbReference type="InterPro" id="IPR007213">
    <property type="entry name" value="Ppm1/Ppm2/Tcmp"/>
</dbReference>
<evidence type="ECO:0000256" key="7">
    <source>
        <dbReference type="ARBA" id="ARBA00022691"/>
    </source>
</evidence>
<feature type="binding site" evidence="9">
    <location>
        <position position="229"/>
    </location>
    <ligand>
        <name>S-adenosyl-L-methionine</name>
        <dbReference type="ChEBI" id="CHEBI:59789"/>
    </ligand>
</feature>
<dbReference type="PANTHER" id="PTHR13600">
    <property type="entry name" value="LEUCINE CARBOXYL METHYLTRANSFERASE"/>
    <property type="match status" value="1"/>
</dbReference>
<evidence type="ECO:0000313" key="11">
    <source>
        <dbReference type="EMBL" id="KAE9967450.1"/>
    </source>
</evidence>
<dbReference type="Pfam" id="PF04072">
    <property type="entry name" value="LCM"/>
    <property type="match status" value="1"/>
</dbReference>
<feature type="region of interest" description="Disordered" evidence="10">
    <location>
        <begin position="1"/>
        <end position="57"/>
    </location>
</feature>
<feature type="binding site" evidence="9">
    <location>
        <begin position="200"/>
        <end position="201"/>
    </location>
    <ligand>
        <name>S-adenosyl-L-methionine</name>
        <dbReference type="ChEBI" id="CHEBI:59789"/>
    </ligand>
</feature>
<feature type="compositionally biased region" description="Polar residues" evidence="10">
    <location>
        <begin position="48"/>
        <end position="57"/>
    </location>
</feature>
<dbReference type="GO" id="GO:0032259">
    <property type="term" value="P:methylation"/>
    <property type="evidence" value="ECO:0007669"/>
    <property type="project" value="UniProtKB-KW"/>
</dbReference>
<evidence type="ECO:0000256" key="5">
    <source>
        <dbReference type="ARBA" id="ARBA00022603"/>
    </source>
</evidence>
<evidence type="ECO:0000256" key="3">
    <source>
        <dbReference type="ARBA" id="ARBA00012834"/>
    </source>
</evidence>
<dbReference type="EC" id="2.1.1.233" evidence="3 8"/>
<evidence type="ECO:0000256" key="6">
    <source>
        <dbReference type="ARBA" id="ARBA00022679"/>
    </source>
</evidence>
<dbReference type="AlphaFoldDB" id="A0A8H3YNI9"/>
<evidence type="ECO:0000256" key="9">
    <source>
        <dbReference type="PIRSR" id="PIRSR016305-1"/>
    </source>
</evidence>
<reference evidence="11 12" key="1">
    <citation type="submission" date="2019-11" db="EMBL/GenBank/DDBJ databases">
        <title>Venturia inaequalis Genome Resource.</title>
        <authorList>
            <person name="Lichtner F.J."/>
        </authorList>
    </citation>
    <scope>NUCLEOTIDE SEQUENCE [LARGE SCALE GENOMIC DNA]</scope>
    <source>
        <strain evidence="11">Bline_iso_100314</strain>
    </source>
</reference>
<evidence type="ECO:0000256" key="4">
    <source>
        <dbReference type="ARBA" id="ARBA00017497"/>
    </source>
</evidence>
<feature type="binding site" evidence="9">
    <location>
        <position position="121"/>
    </location>
    <ligand>
        <name>S-adenosyl-L-methionine</name>
        <dbReference type="ChEBI" id="CHEBI:59789"/>
    </ligand>
</feature>
<dbReference type="PANTHER" id="PTHR13600:SF21">
    <property type="entry name" value="LEUCINE CARBOXYL METHYLTRANSFERASE 1"/>
    <property type="match status" value="1"/>
</dbReference>
<dbReference type="Proteomes" id="UP000433883">
    <property type="component" value="Unassembled WGS sequence"/>
</dbReference>